<evidence type="ECO:0000256" key="3">
    <source>
        <dbReference type="ARBA" id="ARBA00022771"/>
    </source>
</evidence>
<dbReference type="PROSITE" id="PS00028">
    <property type="entry name" value="ZINC_FINGER_C2H2_1"/>
    <property type="match status" value="3"/>
</dbReference>
<dbReference type="Proteomes" id="UP001295684">
    <property type="component" value="Unassembled WGS sequence"/>
</dbReference>
<keyword evidence="8" id="KW-1185">Reference proteome</keyword>
<keyword evidence="2" id="KW-0677">Repeat</keyword>
<dbReference type="InterPro" id="IPR036236">
    <property type="entry name" value="Znf_C2H2_sf"/>
</dbReference>
<gene>
    <name evidence="7" type="ORF">ECRASSUSDP1_LOCUS21905</name>
</gene>
<keyword evidence="1" id="KW-0479">Metal-binding</keyword>
<dbReference type="GO" id="GO:0000981">
    <property type="term" value="F:DNA-binding transcription factor activity, RNA polymerase II-specific"/>
    <property type="evidence" value="ECO:0007669"/>
    <property type="project" value="TreeGrafter"/>
</dbReference>
<protein>
    <recommendedName>
        <fullName evidence="6">C2H2-type domain-containing protein</fullName>
    </recommendedName>
</protein>
<dbReference type="AlphaFoldDB" id="A0AAD1XYI9"/>
<dbReference type="SMART" id="SM00355">
    <property type="entry name" value="ZnF_C2H2"/>
    <property type="match status" value="3"/>
</dbReference>
<evidence type="ECO:0000256" key="4">
    <source>
        <dbReference type="ARBA" id="ARBA00022833"/>
    </source>
</evidence>
<accession>A0AAD1XYI9</accession>
<dbReference type="GO" id="GO:0000978">
    <property type="term" value="F:RNA polymerase II cis-regulatory region sequence-specific DNA binding"/>
    <property type="evidence" value="ECO:0007669"/>
    <property type="project" value="TreeGrafter"/>
</dbReference>
<keyword evidence="4" id="KW-0862">Zinc</keyword>
<feature type="domain" description="C2H2-type" evidence="6">
    <location>
        <begin position="191"/>
        <end position="219"/>
    </location>
</feature>
<evidence type="ECO:0000313" key="7">
    <source>
        <dbReference type="EMBL" id="CAI2380470.1"/>
    </source>
</evidence>
<keyword evidence="3 5" id="KW-0863">Zinc-finger</keyword>
<evidence type="ECO:0000256" key="2">
    <source>
        <dbReference type="ARBA" id="ARBA00022737"/>
    </source>
</evidence>
<dbReference type="PANTHER" id="PTHR19818:SF139">
    <property type="entry name" value="PAIR-RULE PROTEIN ODD-PAIRED"/>
    <property type="match status" value="1"/>
</dbReference>
<evidence type="ECO:0000313" key="8">
    <source>
        <dbReference type="Proteomes" id="UP001295684"/>
    </source>
</evidence>
<evidence type="ECO:0000259" key="6">
    <source>
        <dbReference type="PROSITE" id="PS50157"/>
    </source>
</evidence>
<feature type="domain" description="C2H2-type" evidence="6">
    <location>
        <begin position="128"/>
        <end position="157"/>
    </location>
</feature>
<dbReference type="GO" id="GO:0045944">
    <property type="term" value="P:positive regulation of transcription by RNA polymerase II"/>
    <property type="evidence" value="ECO:0007669"/>
    <property type="project" value="UniProtKB-ARBA"/>
</dbReference>
<dbReference type="Pfam" id="PF13894">
    <property type="entry name" value="zf-C2H2_4"/>
    <property type="match status" value="1"/>
</dbReference>
<dbReference type="InterPro" id="IPR050329">
    <property type="entry name" value="GLI_C2H2-zinc-finger"/>
</dbReference>
<organism evidence="7 8">
    <name type="scientific">Euplotes crassus</name>
    <dbReference type="NCBI Taxonomy" id="5936"/>
    <lineage>
        <taxon>Eukaryota</taxon>
        <taxon>Sar</taxon>
        <taxon>Alveolata</taxon>
        <taxon>Ciliophora</taxon>
        <taxon>Intramacronucleata</taxon>
        <taxon>Spirotrichea</taxon>
        <taxon>Hypotrichia</taxon>
        <taxon>Euplotida</taxon>
        <taxon>Euplotidae</taxon>
        <taxon>Moneuplotes</taxon>
    </lineage>
</organism>
<dbReference type="GO" id="GO:0008270">
    <property type="term" value="F:zinc ion binding"/>
    <property type="evidence" value="ECO:0007669"/>
    <property type="project" value="UniProtKB-KW"/>
</dbReference>
<dbReference type="SUPFAM" id="SSF57667">
    <property type="entry name" value="beta-beta-alpha zinc fingers"/>
    <property type="match status" value="2"/>
</dbReference>
<dbReference type="GO" id="GO:0005634">
    <property type="term" value="C:nucleus"/>
    <property type="evidence" value="ECO:0007669"/>
    <property type="project" value="UniProtKB-ARBA"/>
</dbReference>
<dbReference type="PROSITE" id="PS50157">
    <property type="entry name" value="ZINC_FINGER_C2H2_2"/>
    <property type="match status" value="3"/>
</dbReference>
<dbReference type="PANTHER" id="PTHR19818">
    <property type="entry name" value="ZINC FINGER PROTEIN ZIC AND GLI"/>
    <property type="match status" value="1"/>
</dbReference>
<evidence type="ECO:0000256" key="1">
    <source>
        <dbReference type="ARBA" id="ARBA00022723"/>
    </source>
</evidence>
<dbReference type="FunFam" id="3.30.160.60:FF:000630">
    <property type="entry name" value="Zinc finger protein 180"/>
    <property type="match status" value="1"/>
</dbReference>
<name>A0AAD1XYI9_EUPCR</name>
<reference evidence="7" key="1">
    <citation type="submission" date="2023-07" db="EMBL/GenBank/DDBJ databases">
        <authorList>
            <consortium name="AG Swart"/>
            <person name="Singh M."/>
            <person name="Singh A."/>
            <person name="Seah K."/>
            <person name="Emmerich C."/>
        </authorList>
    </citation>
    <scope>NUCLEOTIDE SEQUENCE</scope>
    <source>
        <strain evidence="7">DP1</strain>
    </source>
</reference>
<proteinExistence type="predicted"/>
<dbReference type="Gene3D" id="3.30.160.60">
    <property type="entry name" value="Classic Zinc Finger"/>
    <property type="match status" value="3"/>
</dbReference>
<evidence type="ECO:0000256" key="5">
    <source>
        <dbReference type="PROSITE-ProRule" id="PRU00042"/>
    </source>
</evidence>
<feature type="domain" description="C2H2-type" evidence="6">
    <location>
        <begin position="158"/>
        <end position="180"/>
    </location>
</feature>
<dbReference type="InterPro" id="IPR013087">
    <property type="entry name" value="Znf_C2H2_type"/>
</dbReference>
<dbReference type="Pfam" id="PF00096">
    <property type="entry name" value="zf-C2H2"/>
    <property type="match status" value="1"/>
</dbReference>
<sequence length="225" mass="26836">MDSPFSAHDHFQSTRSARFDSDLLNRQEHGPSPFASMGYLSLSKIYCLCDYPKPTDMFWLPEKIHTFPNDMKHEIENSIPLLDPELANCNLDLQSMTKEDIYFELLKRYQYQTLYHFDTKKQREVPLYKCGEPGCDKVMQKPWNLLDHVRMHAGVKPYMCKWCGNRFTQKGNLKKHVRQHIRPDVNDRKRYNCRYCSKGYTERYNLKTHMKKWHPDKKDSCSLIS</sequence>
<comment type="caution">
    <text evidence="7">The sequence shown here is derived from an EMBL/GenBank/DDBJ whole genome shotgun (WGS) entry which is preliminary data.</text>
</comment>
<dbReference type="EMBL" id="CAMPGE010022432">
    <property type="protein sequence ID" value="CAI2380470.1"/>
    <property type="molecule type" value="Genomic_DNA"/>
</dbReference>